<evidence type="ECO:0000256" key="4">
    <source>
        <dbReference type="ARBA" id="ARBA00022705"/>
    </source>
</evidence>
<dbReference type="Pfam" id="PF16193">
    <property type="entry name" value="AAA_assoc_2"/>
    <property type="match status" value="1"/>
</dbReference>
<dbReference type="FunFam" id="1.20.272.10:FF:000001">
    <property type="entry name" value="Putative AAA family ATPase"/>
    <property type="match status" value="1"/>
</dbReference>
<evidence type="ECO:0000256" key="5">
    <source>
        <dbReference type="ARBA" id="ARBA00022741"/>
    </source>
</evidence>
<keyword evidence="5" id="KW-0547">Nucleotide-binding</keyword>
<dbReference type="SMART" id="SM00382">
    <property type="entry name" value="AAA"/>
    <property type="match status" value="1"/>
</dbReference>
<evidence type="ECO:0000313" key="9">
    <source>
        <dbReference type="Proteomes" id="UP000184275"/>
    </source>
</evidence>
<dbReference type="EMBL" id="FRAW01000019">
    <property type="protein sequence ID" value="SHK82092.1"/>
    <property type="molecule type" value="Genomic_DNA"/>
</dbReference>
<dbReference type="CDD" id="cd00009">
    <property type="entry name" value="AAA"/>
    <property type="match status" value="1"/>
</dbReference>
<feature type="domain" description="AAA+ ATPase" evidence="7">
    <location>
        <begin position="42"/>
        <end position="158"/>
    </location>
</feature>
<dbReference type="PANTHER" id="PTHR13779:SF7">
    <property type="entry name" value="ATPASE WRNIP1"/>
    <property type="match status" value="1"/>
</dbReference>
<evidence type="ECO:0000256" key="6">
    <source>
        <dbReference type="ARBA" id="ARBA00022840"/>
    </source>
</evidence>
<dbReference type="GO" id="GO:0008047">
    <property type="term" value="F:enzyme activator activity"/>
    <property type="evidence" value="ECO:0007669"/>
    <property type="project" value="TreeGrafter"/>
</dbReference>
<dbReference type="GO" id="GO:0000731">
    <property type="term" value="P:DNA synthesis involved in DNA repair"/>
    <property type="evidence" value="ECO:0007669"/>
    <property type="project" value="TreeGrafter"/>
</dbReference>
<dbReference type="InterPro" id="IPR021886">
    <property type="entry name" value="MgsA_C"/>
</dbReference>
<dbReference type="Gene3D" id="3.40.50.300">
    <property type="entry name" value="P-loop containing nucleotide triphosphate hydrolases"/>
    <property type="match status" value="1"/>
</dbReference>
<dbReference type="GO" id="GO:0006261">
    <property type="term" value="P:DNA-templated DNA replication"/>
    <property type="evidence" value="ECO:0007669"/>
    <property type="project" value="TreeGrafter"/>
</dbReference>
<dbReference type="Gene3D" id="1.20.272.10">
    <property type="match status" value="1"/>
</dbReference>
<comment type="similarity">
    <text evidence="2">Belongs to the AAA ATPase family. RarA/MGS1/WRNIP1 subfamily.</text>
</comment>
<dbReference type="CDD" id="cd18139">
    <property type="entry name" value="HLD_clamp_RarA"/>
    <property type="match status" value="1"/>
</dbReference>
<reference evidence="9" key="1">
    <citation type="submission" date="2016-11" db="EMBL/GenBank/DDBJ databases">
        <authorList>
            <person name="Varghese N."/>
            <person name="Submissions S."/>
        </authorList>
    </citation>
    <scope>NUCLEOTIDE SEQUENCE [LARGE SCALE GENOMIC DNA]</scope>
    <source>
        <strain evidence="9">UWOS</strain>
    </source>
</reference>
<dbReference type="Pfam" id="PF00004">
    <property type="entry name" value="AAA"/>
    <property type="match status" value="1"/>
</dbReference>
<dbReference type="InterPro" id="IPR051314">
    <property type="entry name" value="AAA_ATPase_RarA/MGS1/WRNIP1"/>
</dbReference>
<dbReference type="PANTHER" id="PTHR13779">
    <property type="entry name" value="WERNER HELICASE-INTERACTING PROTEIN 1 FAMILY MEMBER"/>
    <property type="match status" value="1"/>
</dbReference>
<organism evidence="8 9">
    <name type="scientific">Fibrobacter intestinalis</name>
    <dbReference type="NCBI Taxonomy" id="28122"/>
    <lineage>
        <taxon>Bacteria</taxon>
        <taxon>Pseudomonadati</taxon>
        <taxon>Fibrobacterota</taxon>
        <taxon>Fibrobacteria</taxon>
        <taxon>Fibrobacterales</taxon>
        <taxon>Fibrobacteraceae</taxon>
        <taxon>Fibrobacter</taxon>
    </lineage>
</organism>
<dbReference type="GO" id="GO:0005524">
    <property type="term" value="F:ATP binding"/>
    <property type="evidence" value="ECO:0007669"/>
    <property type="project" value="UniProtKB-KW"/>
</dbReference>
<dbReference type="InterPro" id="IPR008921">
    <property type="entry name" value="DNA_pol3_clamp-load_cplx_C"/>
</dbReference>
<sequence length="436" mass="48231">MNNPNEKPLAERLRPTSLDEFLGQNKILGDKSMLRQSVESDSVPSMIFWGPPGCGKTSLANVIRMHTQKRFVSLSAVECGVKEVKAVLAEAKANLEMGLRTILFIDEIHRFNKSQQDALLKAVEDGTITLIGATTENPGFEVNSALLSRCQLILFAPLSTAELSQLALLALKEHPRGLGLQDVEISEESMAKLVAQADGDARFLLNQIEWIAKNLGGRKTIDEKMLDEIQYKKPLRYDKSSEEHYNLISALHKSIRGSDPDAAVYWLHRMLQGGEDPRFILRRLIRMAMEDVGLADPNAILLATAAREAFDFLGVPEGLIGLDEVAIYLALAPKSNSVEVAGMTADQIIKRTGTLPVPRAFRNSVTQVGKQLGYGNGYLYDHDSPGAYSAQEHLPKELVGTEIYTPTEYGKEKKLADRLAELKAIKKAKSEERKSY</sequence>
<dbReference type="SUPFAM" id="SSF48019">
    <property type="entry name" value="post-AAA+ oligomerization domain-like"/>
    <property type="match status" value="1"/>
</dbReference>
<dbReference type="InterPro" id="IPR027417">
    <property type="entry name" value="P-loop_NTPase"/>
</dbReference>
<accession>A0A1M6VKR4</accession>
<evidence type="ECO:0000256" key="3">
    <source>
        <dbReference type="ARBA" id="ARBA00020776"/>
    </source>
</evidence>
<evidence type="ECO:0000259" key="7">
    <source>
        <dbReference type="SMART" id="SM00382"/>
    </source>
</evidence>
<dbReference type="Proteomes" id="UP000184275">
    <property type="component" value="Unassembled WGS sequence"/>
</dbReference>
<dbReference type="Gene3D" id="1.10.8.60">
    <property type="match status" value="1"/>
</dbReference>
<evidence type="ECO:0000313" key="8">
    <source>
        <dbReference type="EMBL" id="SHK82092.1"/>
    </source>
</evidence>
<gene>
    <name evidence="8" type="ORF">SAMN05720469_11915</name>
</gene>
<protein>
    <recommendedName>
        <fullName evidence="3">Replication-associated recombination protein A</fullName>
    </recommendedName>
</protein>
<keyword evidence="6" id="KW-0067">ATP-binding</keyword>
<dbReference type="InterPro" id="IPR003593">
    <property type="entry name" value="AAA+_ATPase"/>
</dbReference>
<dbReference type="SUPFAM" id="SSF52540">
    <property type="entry name" value="P-loop containing nucleoside triphosphate hydrolases"/>
    <property type="match status" value="1"/>
</dbReference>
<evidence type="ECO:0000256" key="2">
    <source>
        <dbReference type="ARBA" id="ARBA00008959"/>
    </source>
</evidence>
<dbReference type="AlphaFoldDB" id="A0A1M6VKR4"/>
<keyword evidence="9" id="KW-1185">Reference proteome</keyword>
<dbReference type="Pfam" id="PF12002">
    <property type="entry name" value="MgsA_C"/>
    <property type="match status" value="1"/>
</dbReference>
<dbReference type="InterPro" id="IPR032423">
    <property type="entry name" value="AAA_assoc_2"/>
</dbReference>
<dbReference type="GO" id="GO:0003677">
    <property type="term" value="F:DNA binding"/>
    <property type="evidence" value="ECO:0007669"/>
    <property type="project" value="InterPro"/>
</dbReference>
<keyword evidence="4" id="KW-0235">DNA replication</keyword>
<dbReference type="RefSeq" id="WP_073304808.1">
    <property type="nucleotide sequence ID" value="NZ_FRAW01000019.1"/>
</dbReference>
<name>A0A1M6VKR4_9BACT</name>
<dbReference type="Gene3D" id="1.10.3710.10">
    <property type="entry name" value="DNA polymerase III clamp loader subunits, C-terminal domain"/>
    <property type="match status" value="1"/>
</dbReference>
<dbReference type="GO" id="GO:0017116">
    <property type="term" value="F:single-stranded DNA helicase activity"/>
    <property type="evidence" value="ECO:0007669"/>
    <property type="project" value="TreeGrafter"/>
</dbReference>
<dbReference type="GO" id="GO:0016887">
    <property type="term" value="F:ATP hydrolysis activity"/>
    <property type="evidence" value="ECO:0007669"/>
    <property type="project" value="InterPro"/>
</dbReference>
<dbReference type="InterPro" id="IPR003959">
    <property type="entry name" value="ATPase_AAA_core"/>
</dbReference>
<evidence type="ECO:0000256" key="1">
    <source>
        <dbReference type="ARBA" id="ARBA00002393"/>
    </source>
</evidence>
<proteinExistence type="inferred from homology"/>
<dbReference type="FunFam" id="3.40.50.300:FF:000137">
    <property type="entry name" value="Replication-associated recombination protein A"/>
    <property type="match status" value="1"/>
</dbReference>
<comment type="function">
    <text evidence="1">DNA-dependent ATPase that plays important roles in cellular responses to stalled DNA replication processes.</text>
</comment>